<organism evidence="3 4">
    <name type="scientific">Serratia phage JS26</name>
    <dbReference type="NCBI Taxonomy" id="2315217"/>
    <lineage>
        <taxon>Viruses</taxon>
        <taxon>Duplodnaviria</taxon>
        <taxon>Heunggongvirae</taxon>
        <taxon>Uroviricota</taxon>
        <taxon>Caudoviricetes</taxon>
        <taxon>Casjensviridae</taxon>
        <taxon>Dunedinvirus</taxon>
        <taxon>Dunedinvirus JS26</taxon>
    </lineage>
</organism>
<evidence type="ECO:0000256" key="1">
    <source>
        <dbReference type="SAM" id="Coils"/>
    </source>
</evidence>
<feature type="transmembrane region" description="Helical" evidence="2">
    <location>
        <begin position="20"/>
        <end position="41"/>
    </location>
</feature>
<keyword evidence="2" id="KW-0472">Membrane</keyword>
<dbReference type="EMBL" id="MN505213">
    <property type="protein sequence ID" value="QGF20914.1"/>
    <property type="molecule type" value="Genomic_DNA"/>
</dbReference>
<feature type="coiled-coil region" evidence="1">
    <location>
        <begin position="41"/>
        <end position="104"/>
    </location>
</feature>
<accession>A0A5Q2F1Z1</accession>
<keyword evidence="1" id="KW-0175">Coiled coil</keyword>
<keyword evidence="4" id="KW-1185">Reference proteome</keyword>
<dbReference type="Proteomes" id="UP000345177">
    <property type="component" value="Segment"/>
</dbReference>
<evidence type="ECO:0000313" key="3">
    <source>
        <dbReference type="EMBL" id="QGF20914.1"/>
    </source>
</evidence>
<name>A0A5Q2F1Z1_9CAUD</name>
<sequence>MVTDESQMVRPSRGLSLQSFMGLLPFLLTVVCLFGSCLMYISALDAKNERNAENLQTLRNDMKDLETRTNGKIDEQARRSETQYQNIRADMQEVNRKLDQLIMNGSHGK</sequence>
<protein>
    <submittedName>
        <fullName evidence="3">Uncharacterized protein</fullName>
    </submittedName>
</protein>
<proteinExistence type="predicted"/>
<reference evidence="3 4" key="1">
    <citation type="submission" date="2019-09" db="EMBL/GenBank/DDBJ databases">
        <title>Transcriptional response of Serratia to Siphovirus infection.</title>
        <authorList>
            <person name="Malone L.M."/>
            <person name="Fineran P.C."/>
        </authorList>
    </citation>
    <scope>NUCLEOTIDE SEQUENCE [LARGE SCALE GENOMIC DNA]</scope>
</reference>
<evidence type="ECO:0000313" key="4">
    <source>
        <dbReference type="Proteomes" id="UP000345177"/>
    </source>
</evidence>
<keyword evidence="2" id="KW-0812">Transmembrane</keyword>
<dbReference type="RefSeq" id="YP_010000065.1">
    <property type="nucleotide sequence ID" value="NC_053012.1"/>
</dbReference>
<keyword evidence="2" id="KW-1133">Transmembrane helix</keyword>
<dbReference type="KEGG" id="vg:62682705"/>
<dbReference type="GeneID" id="62682705"/>
<evidence type="ECO:0000256" key="2">
    <source>
        <dbReference type="SAM" id="Phobius"/>
    </source>
</evidence>